<feature type="non-terminal residue" evidence="1">
    <location>
        <position position="1"/>
    </location>
</feature>
<gene>
    <name evidence="1" type="ORF">S01H1_01954</name>
</gene>
<reference evidence="1" key="1">
    <citation type="journal article" date="2014" name="Front. Microbiol.">
        <title>High frequency of phylogenetically diverse reductive dehalogenase-homologous genes in deep subseafloor sedimentary metagenomes.</title>
        <authorList>
            <person name="Kawai M."/>
            <person name="Futagami T."/>
            <person name="Toyoda A."/>
            <person name="Takaki Y."/>
            <person name="Nishi S."/>
            <person name="Hori S."/>
            <person name="Arai W."/>
            <person name="Tsubouchi T."/>
            <person name="Morono Y."/>
            <person name="Uchiyama I."/>
            <person name="Ito T."/>
            <person name="Fujiyama A."/>
            <person name="Inagaki F."/>
            <person name="Takami H."/>
        </authorList>
    </citation>
    <scope>NUCLEOTIDE SEQUENCE</scope>
    <source>
        <strain evidence="1">Expedition CK06-06</strain>
    </source>
</reference>
<dbReference type="AlphaFoldDB" id="X0SS61"/>
<accession>X0SS61</accession>
<organism evidence="1">
    <name type="scientific">marine sediment metagenome</name>
    <dbReference type="NCBI Taxonomy" id="412755"/>
    <lineage>
        <taxon>unclassified sequences</taxon>
        <taxon>metagenomes</taxon>
        <taxon>ecological metagenomes</taxon>
    </lineage>
</organism>
<name>X0SS61_9ZZZZ</name>
<sequence length="123" mass="13860">GKDFFRVHESYNGESYIPHANHPIEMTSDMKPGEASKSLSRHNKLVELIGGKVNEIDVEAARRIFRTYPILKNYQTDPNFPTLESVVIELDPANPRISIAAGPPDIFKYSTFDFQNGYVGTET</sequence>
<dbReference type="Gene3D" id="3.60.60.10">
    <property type="entry name" value="Penicillin V Acylase, Chain A"/>
    <property type="match status" value="1"/>
</dbReference>
<proteinExistence type="predicted"/>
<protein>
    <submittedName>
        <fullName evidence="1">Uncharacterized protein</fullName>
    </submittedName>
</protein>
<dbReference type="EMBL" id="BARS01000897">
    <property type="protein sequence ID" value="GAF83914.1"/>
    <property type="molecule type" value="Genomic_DNA"/>
</dbReference>
<comment type="caution">
    <text evidence="1">The sequence shown here is derived from an EMBL/GenBank/DDBJ whole genome shotgun (WGS) entry which is preliminary data.</text>
</comment>
<evidence type="ECO:0000313" key="1">
    <source>
        <dbReference type="EMBL" id="GAF83914.1"/>
    </source>
</evidence>